<dbReference type="EMBL" id="JAPQKT010000011">
    <property type="protein sequence ID" value="KAJ5216726.1"/>
    <property type="molecule type" value="Genomic_DNA"/>
</dbReference>
<sequence>MVALEGRMSAGARMWMGGAKKQSVYSTKLINYALGLFTTLLALLKSSTAPQWIQEAGGPSATIQEPTSQVRCVLSKQFYAFCKMPQGHISTRLPLSRAADMMK</sequence>
<accession>A0A9W9TBS3</accession>
<dbReference type="RefSeq" id="XP_056495005.1">
    <property type="nucleotide sequence ID" value="XM_056650496.1"/>
</dbReference>
<dbReference type="Proteomes" id="UP001147733">
    <property type="component" value="Unassembled WGS sequence"/>
</dbReference>
<comment type="caution">
    <text evidence="1">The sequence shown here is derived from an EMBL/GenBank/DDBJ whole genome shotgun (WGS) entry which is preliminary data.</text>
</comment>
<gene>
    <name evidence="1" type="ORF">N7469_011591</name>
</gene>
<evidence type="ECO:0000313" key="2">
    <source>
        <dbReference type="Proteomes" id="UP001147733"/>
    </source>
</evidence>
<organism evidence="1 2">
    <name type="scientific">Penicillium citrinum</name>
    <dbReference type="NCBI Taxonomy" id="5077"/>
    <lineage>
        <taxon>Eukaryota</taxon>
        <taxon>Fungi</taxon>
        <taxon>Dikarya</taxon>
        <taxon>Ascomycota</taxon>
        <taxon>Pezizomycotina</taxon>
        <taxon>Eurotiomycetes</taxon>
        <taxon>Eurotiomycetidae</taxon>
        <taxon>Eurotiales</taxon>
        <taxon>Aspergillaceae</taxon>
        <taxon>Penicillium</taxon>
    </lineage>
</organism>
<evidence type="ECO:0000313" key="1">
    <source>
        <dbReference type="EMBL" id="KAJ5216726.1"/>
    </source>
</evidence>
<reference evidence="1" key="2">
    <citation type="journal article" date="2023" name="IMA Fungus">
        <title>Comparative genomic study of the Penicillium genus elucidates a diverse pangenome and 15 lateral gene transfer events.</title>
        <authorList>
            <person name="Petersen C."/>
            <person name="Sorensen T."/>
            <person name="Nielsen M.R."/>
            <person name="Sondergaard T.E."/>
            <person name="Sorensen J.L."/>
            <person name="Fitzpatrick D.A."/>
            <person name="Frisvad J.C."/>
            <person name="Nielsen K.L."/>
        </authorList>
    </citation>
    <scope>NUCLEOTIDE SEQUENCE</scope>
    <source>
        <strain evidence="1">IBT 23319</strain>
    </source>
</reference>
<reference evidence="1" key="1">
    <citation type="submission" date="2022-11" db="EMBL/GenBank/DDBJ databases">
        <authorList>
            <person name="Petersen C."/>
        </authorList>
    </citation>
    <scope>NUCLEOTIDE SEQUENCE</scope>
    <source>
        <strain evidence="1">IBT 23319</strain>
    </source>
</reference>
<keyword evidence="2" id="KW-1185">Reference proteome</keyword>
<dbReference type="GeneID" id="81389663"/>
<dbReference type="AlphaFoldDB" id="A0A9W9TBS3"/>
<protein>
    <submittedName>
        <fullName evidence="1">Uncharacterized protein</fullName>
    </submittedName>
</protein>
<proteinExistence type="predicted"/>
<name>A0A9W9TBS3_PENCI</name>